<dbReference type="GO" id="GO:0004672">
    <property type="term" value="F:protein kinase activity"/>
    <property type="evidence" value="ECO:0007669"/>
    <property type="project" value="InterPro"/>
</dbReference>
<accession>A0A314ZNP0</accession>
<protein>
    <recommendedName>
        <fullName evidence="1">Protein kinase domain-containing protein</fullName>
    </recommendedName>
</protein>
<comment type="caution">
    <text evidence="2">The sequence shown here is derived from an EMBL/GenBank/DDBJ whole genome shotgun (WGS) entry which is preliminary data.</text>
</comment>
<evidence type="ECO:0000313" key="3">
    <source>
        <dbReference type="Proteomes" id="UP000250321"/>
    </source>
</evidence>
<dbReference type="InterPro" id="IPR000719">
    <property type="entry name" value="Prot_kinase_dom"/>
</dbReference>
<evidence type="ECO:0000313" key="2">
    <source>
        <dbReference type="EMBL" id="PQQ21605.1"/>
    </source>
</evidence>
<dbReference type="SUPFAM" id="SSF56112">
    <property type="entry name" value="Protein kinase-like (PK-like)"/>
    <property type="match status" value="1"/>
</dbReference>
<dbReference type="STRING" id="2094558.A0A314ZNP0"/>
<proteinExistence type="predicted"/>
<feature type="domain" description="Protein kinase" evidence="1">
    <location>
        <begin position="87"/>
        <end position="130"/>
    </location>
</feature>
<evidence type="ECO:0000259" key="1">
    <source>
        <dbReference type="PROSITE" id="PS50011"/>
    </source>
</evidence>
<organism evidence="2 3">
    <name type="scientific">Prunus yedoensis var. nudiflora</name>
    <dbReference type="NCBI Taxonomy" id="2094558"/>
    <lineage>
        <taxon>Eukaryota</taxon>
        <taxon>Viridiplantae</taxon>
        <taxon>Streptophyta</taxon>
        <taxon>Embryophyta</taxon>
        <taxon>Tracheophyta</taxon>
        <taxon>Spermatophyta</taxon>
        <taxon>Magnoliopsida</taxon>
        <taxon>eudicotyledons</taxon>
        <taxon>Gunneridae</taxon>
        <taxon>Pentapetalae</taxon>
        <taxon>rosids</taxon>
        <taxon>fabids</taxon>
        <taxon>Rosales</taxon>
        <taxon>Rosaceae</taxon>
        <taxon>Amygdaloideae</taxon>
        <taxon>Amygdaleae</taxon>
        <taxon>Prunus</taxon>
    </lineage>
</organism>
<reference evidence="2 3" key="1">
    <citation type="submission" date="2018-02" db="EMBL/GenBank/DDBJ databases">
        <title>Draft genome of wild Prunus yedoensis var. nudiflora.</title>
        <authorList>
            <person name="Baek S."/>
            <person name="Kim J.-H."/>
            <person name="Choi K."/>
            <person name="Kim G.-B."/>
            <person name="Cho A."/>
            <person name="Jang H."/>
            <person name="Shin C.-H."/>
            <person name="Yu H.-J."/>
            <person name="Mun J.-H."/>
        </authorList>
    </citation>
    <scope>NUCLEOTIDE SEQUENCE [LARGE SCALE GENOMIC DNA]</scope>
    <source>
        <strain evidence="3">cv. Jeju island</strain>
        <tissue evidence="2">Leaf</tissue>
    </source>
</reference>
<sequence length="130" mass="14062">MRNGERKQDRGVCEANQIVVSNTSNSVVSSGKEDGFRQGLVWSKDLIDMQDFASGGSELFIRLAHGELGEGKPIKLIVSLTVASETKGITNKLGEGGFGPVYKGKLQEGKEIAVKRLSSSSGTRHRRVQE</sequence>
<keyword evidence="3" id="KW-1185">Reference proteome</keyword>
<dbReference type="InterPro" id="IPR011009">
    <property type="entry name" value="Kinase-like_dom_sf"/>
</dbReference>
<dbReference type="EMBL" id="PJQY01000007">
    <property type="protein sequence ID" value="PQQ21605.1"/>
    <property type="molecule type" value="Genomic_DNA"/>
</dbReference>
<dbReference type="PROSITE" id="PS50011">
    <property type="entry name" value="PROTEIN_KINASE_DOM"/>
    <property type="match status" value="1"/>
</dbReference>
<dbReference type="AlphaFoldDB" id="A0A314ZNP0"/>
<dbReference type="Gene3D" id="3.30.200.20">
    <property type="entry name" value="Phosphorylase Kinase, domain 1"/>
    <property type="match status" value="1"/>
</dbReference>
<dbReference type="GO" id="GO:0005524">
    <property type="term" value="F:ATP binding"/>
    <property type="evidence" value="ECO:0007669"/>
    <property type="project" value="InterPro"/>
</dbReference>
<name>A0A314ZNP0_PRUYE</name>
<gene>
    <name evidence="2" type="ORF">Pyn_15048</name>
</gene>
<dbReference type="OrthoDB" id="1938319at2759"/>
<dbReference type="Proteomes" id="UP000250321">
    <property type="component" value="Unassembled WGS sequence"/>
</dbReference>
<dbReference type="PANTHER" id="PTHR32444">
    <property type="entry name" value="BULB-TYPE LECTIN DOMAIN-CONTAINING PROTEIN"/>
    <property type="match status" value="1"/>
</dbReference>
<dbReference type="PANTHER" id="PTHR32444:SF89">
    <property type="entry name" value="S GLYCOPROTEIN"/>
    <property type="match status" value="1"/>
</dbReference>